<feature type="transmembrane region" description="Helical" evidence="12">
    <location>
        <begin position="20"/>
        <end position="37"/>
    </location>
</feature>
<comment type="similarity">
    <text evidence="3 12">Belongs to the CcmD/CycX/HelD family.</text>
</comment>
<evidence type="ECO:0000313" key="14">
    <source>
        <dbReference type="Proteomes" id="UP000321303"/>
    </source>
</evidence>
<keyword evidence="14" id="KW-1185">Reference proteome</keyword>
<dbReference type="GO" id="GO:0005886">
    <property type="term" value="C:plasma membrane"/>
    <property type="evidence" value="ECO:0007669"/>
    <property type="project" value="UniProtKB-SubCell"/>
</dbReference>
<proteinExistence type="inferred from homology"/>
<dbReference type="NCBIfam" id="TIGR03141">
    <property type="entry name" value="cytochro_ccmD"/>
    <property type="match status" value="1"/>
</dbReference>
<dbReference type="RefSeq" id="WP_146875943.1">
    <property type="nucleotide sequence ID" value="NZ_BJXV01000015.1"/>
</dbReference>
<evidence type="ECO:0000256" key="3">
    <source>
        <dbReference type="ARBA" id="ARBA00008741"/>
    </source>
</evidence>
<keyword evidence="5 12" id="KW-0813">Transport</keyword>
<name>A0A511USN4_9GAMM</name>
<dbReference type="GO" id="GO:0017004">
    <property type="term" value="P:cytochrome complex assembly"/>
    <property type="evidence" value="ECO:0007669"/>
    <property type="project" value="UniProtKB-KW"/>
</dbReference>
<dbReference type="Proteomes" id="UP000321303">
    <property type="component" value="Unassembled WGS sequence"/>
</dbReference>
<sequence>MAFDSFSEFIAMGGHAPYVWSAWGVTALLLLASVWHARAEQRQLLKSLKRRVRRENSSRGNAQ</sequence>
<dbReference type="OrthoDB" id="9815607at2"/>
<dbReference type="EMBL" id="BJXV01000015">
    <property type="protein sequence ID" value="GEN29021.1"/>
    <property type="molecule type" value="Genomic_DNA"/>
</dbReference>
<keyword evidence="9 12" id="KW-0201">Cytochrome c-type biogenesis</keyword>
<evidence type="ECO:0000256" key="2">
    <source>
        <dbReference type="ARBA" id="ARBA00004377"/>
    </source>
</evidence>
<accession>A0A511USN4</accession>
<organism evidence="13 14">
    <name type="scientific">Halovibrio variabilis</name>
    <dbReference type="NCBI Taxonomy" id="31910"/>
    <lineage>
        <taxon>Bacteria</taxon>
        <taxon>Pseudomonadati</taxon>
        <taxon>Pseudomonadota</taxon>
        <taxon>Gammaproteobacteria</taxon>
        <taxon>Oceanospirillales</taxon>
        <taxon>Halomonadaceae</taxon>
        <taxon>Halovibrio</taxon>
    </lineage>
</organism>
<comment type="caution">
    <text evidence="13">The sequence shown here is derived from an EMBL/GenBank/DDBJ whole genome shotgun (WGS) entry which is preliminary data.</text>
</comment>
<keyword evidence="6 12" id="KW-1003">Cell membrane</keyword>
<reference evidence="13 14" key="1">
    <citation type="submission" date="2019-07" db="EMBL/GenBank/DDBJ databases">
        <title>Whole genome shotgun sequence of Halomonas variabilis NBRC 102410.</title>
        <authorList>
            <person name="Hosoyama A."/>
            <person name="Uohara A."/>
            <person name="Ohji S."/>
            <person name="Ichikawa N."/>
        </authorList>
    </citation>
    <scope>NUCLEOTIDE SEQUENCE [LARGE SCALE GENOMIC DNA]</scope>
    <source>
        <strain evidence="13 14">NBRC 102410</strain>
    </source>
</reference>
<dbReference type="AlphaFoldDB" id="A0A511USN4"/>
<dbReference type="GO" id="GO:0015886">
    <property type="term" value="P:heme transport"/>
    <property type="evidence" value="ECO:0007669"/>
    <property type="project" value="InterPro"/>
</dbReference>
<keyword evidence="10 12" id="KW-1133">Transmembrane helix</keyword>
<evidence type="ECO:0000256" key="7">
    <source>
        <dbReference type="ARBA" id="ARBA00022519"/>
    </source>
</evidence>
<evidence type="ECO:0000256" key="9">
    <source>
        <dbReference type="ARBA" id="ARBA00022748"/>
    </source>
</evidence>
<dbReference type="GO" id="GO:1903607">
    <property type="term" value="P:cytochrome c biosynthetic process"/>
    <property type="evidence" value="ECO:0007669"/>
    <property type="project" value="TreeGrafter"/>
</dbReference>
<keyword evidence="11 12" id="KW-0472">Membrane</keyword>
<keyword evidence="8 12" id="KW-0812">Transmembrane</keyword>
<dbReference type="PANTHER" id="PTHR37531">
    <property type="entry name" value="HEME EXPORTER PROTEIN D"/>
    <property type="match status" value="1"/>
</dbReference>
<evidence type="ECO:0000256" key="1">
    <source>
        <dbReference type="ARBA" id="ARBA00002442"/>
    </source>
</evidence>
<evidence type="ECO:0000256" key="8">
    <source>
        <dbReference type="ARBA" id="ARBA00022692"/>
    </source>
</evidence>
<evidence type="ECO:0000256" key="10">
    <source>
        <dbReference type="ARBA" id="ARBA00022989"/>
    </source>
</evidence>
<comment type="subcellular location">
    <subcellularLocation>
        <location evidence="2 12">Cell inner membrane</location>
        <topology evidence="2 12">Single-pass membrane protein</topology>
    </subcellularLocation>
</comment>
<evidence type="ECO:0000256" key="12">
    <source>
        <dbReference type="RuleBase" id="RU363101"/>
    </source>
</evidence>
<dbReference type="InterPro" id="IPR007078">
    <property type="entry name" value="Haem_export_protD_CcmD"/>
</dbReference>
<evidence type="ECO:0000256" key="6">
    <source>
        <dbReference type="ARBA" id="ARBA00022475"/>
    </source>
</evidence>
<dbReference type="Pfam" id="PF04995">
    <property type="entry name" value="CcmD"/>
    <property type="match status" value="1"/>
</dbReference>
<evidence type="ECO:0000256" key="5">
    <source>
        <dbReference type="ARBA" id="ARBA00022448"/>
    </source>
</evidence>
<comment type="function">
    <text evidence="1 12">Required for the export of heme to the periplasm for the biogenesis of c-type cytochromes.</text>
</comment>
<protein>
    <recommendedName>
        <fullName evidence="4 12">Heme exporter protein D</fullName>
    </recommendedName>
</protein>
<gene>
    <name evidence="13" type="primary">ccmD</name>
    <name evidence="13" type="ORF">HVA01_26670</name>
</gene>
<dbReference type="PANTHER" id="PTHR37531:SF1">
    <property type="entry name" value="HEME EXPORTER PROTEIN D"/>
    <property type="match status" value="1"/>
</dbReference>
<evidence type="ECO:0000313" key="13">
    <source>
        <dbReference type="EMBL" id="GEN29021.1"/>
    </source>
</evidence>
<keyword evidence="7 12" id="KW-0997">Cell inner membrane</keyword>
<evidence type="ECO:0000256" key="11">
    <source>
        <dbReference type="ARBA" id="ARBA00023136"/>
    </source>
</evidence>
<dbReference type="InterPro" id="IPR052075">
    <property type="entry name" value="Heme_exporter_D"/>
</dbReference>
<evidence type="ECO:0000256" key="4">
    <source>
        <dbReference type="ARBA" id="ARBA00016461"/>
    </source>
</evidence>